<dbReference type="AlphaFoldDB" id="A0A4C1T0N7"/>
<accession>A0A4C1T0N7</accession>
<dbReference type="OrthoDB" id="1737200at2759"/>
<comment type="caution">
    <text evidence="1">The sequence shown here is derived from an EMBL/GenBank/DDBJ whole genome shotgun (WGS) entry which is preliminary data.</text>
</comment>
<sequence>MRRLKGLPARPPGALNKRRRVNKLSDFVVRLCAAAVSLLLGRIGRWSGREIARSALSLAPSAQTLRLTPQAPRAGLEAINDRCRQCGDNASEIPTSVSPRRRAIGFHSLVI</sequence>
<gene>
    <name evidence="1" type="ORF">EVAR_2866_1</name>
</gene>
<evidence type="ECO:0000313" key="1">
    <source>
        <dbReference type="EMBL" id="GBP08052.1"/>
    </source>
</evidence>
<dbReference type="Proteomes" id="UP000299102">
    <property type="component" value="Unassembled WGS sequence"/>
</dbReference>
<proteinExistence type="predicted"/>
<protein>
    <submittedName>
        <fullName evidence="1">Uncharacterized protein</fullName>
    </submittedName>
</protein>
<keyword evidence="2" id="KW-1185">Reference proteome</keyword>
<organism evidence="1 2">
    <name type="scientific">Eumeta variegata</name>
    <name type="common">Bagworm moth</name>
    <name type="synonym">Eumeta japonica</name>
    <dbReference type="NCBI Taxonomy" id="151549"/>
    <lineage>
        <taxon>Eukaryota</taxon>
        <taxon>Metazoa</taxon>
        <taxon>Ecdysozoa</taxon>
        <taxon>Arthropoda</taxon>
        <taxon>Hexapoda</taxon>
        <taxon>Insecta</taxon>
        <taxon>Pterygota</taxon>
        <taxon>Neoptera</taxon>
        <taxon>Endopterygota</taxon>
        <taxon>Lepidoptera</taxon>
        <taxon>Glossata</taxon>
        <taxon>Ditrysia</taxon>
        <taxon>Tineoidea</taxon>
        <taxon>Psychidae</taxon>
        <taxon>Oiketicinae</taxon>
        <taxon>Eumeta</taxon>
    </lineage>
</organism>
<evidence type="ECO:0000313" key="2">
    <source>
        <dbReference type="Proteomes" id="UP000299102"/>
    </source>
</evidence>
<reference evidence="1 2" key="1">
    <citation type="journal article" date="2019" name="Commun. Biol.">
        <title>The bagworm genome reveals a unique fibroin gene that provides high tensile strength.</title>
        <authorList>
            <person name="Kono N."/>
            <person name="Nakamura H."/>
            <person name="Ohtoshi R."/>
            <person name="Tomita M."/>
            <person name="Numata K."/>
            <person name="Arakawa K."/>
        </authorList>
    </citation>
    <scope>NUCLEOTIDE SEQUENCE [LARGE SCALE GENOMIC DNA]</scope>
</reference>
<dbReference type="EMBL" id="BGZK01000029">
    <property type="protein sequence ID" value="GBP08052.1"/>
    <property type="molecule type" value="Genomic_DNA"/>
</dbReference>
<name>A0A4C1T0N7_EUMVA</name>